<keyword evidence="1" id="KW-0812">Transmembrane</keyword>
<proteinExistence type="predicted"/>
<accession>A0A4Q5M5C4</accession>
<dbReference type="EMBL" id="SEWF01000001">
    <property type="protein sequence ID" value="RYU97628.1"/>
    <property type="molecule type" value="Genomic_DNA"/>
</dbReference>
<sequence>MSITAFFLIFFGSLAYYYFVLRKYNSLGFRMFSLFTFITLCFVYWWYSGYKELEDLKKNGIHTEATVIKKSIEGKPDSNVPDNVVTVGYVTKEGKAITAEAREMTSKEEYDEVSVGQKVQIIYTNNVKNTQLQTTFNRSVKDYNWILIMPALFFLIGMGCLVFLGRFKIHAHEGTVYEYLTDENGKVLFDDKQSATTRTIRKINLLSKMMQAFGK</sequence>
<keyword evidence="1" id="KW-1133">Transmembrane helix</keyword>
<evidence type="ECO:0000313" key="2">
    <source>
        <dbReference type="EMBL" id="RYU97628.1"/>
    </source>
</evidence>
<dbReference type="OrthoDB" id="955422at2"/>
<dbReference type="Proteomes" id="UP000293162">
    <property type="component" value="Unassembled WGS sequence"/>
</dbReference>
<name>A0A4Q5M5C4_9BACT</name>
<keyword evidence="1" id="KW-0472">Membrane</keyword>
<reference evidence="2 3" key="1">
    <citation type="submission" date="2019-02" db="EMBL/GenBank/DDBJ databases">
        <title>Bacterial novel species Emticicia sp. 17J42-9 isolated from soil.</title>
        <authorList>
            <person name="Jung H.-Y."/>
        </authorList>
    </citation>
    <scope>NUCLEOTIDE SEQUENCE [LARGE SCALE GENOMIC DNA]</scope>
    <source>
        <strain evidence="2 3">17J42-9</strain>
    </source>
</reference>
<feature type="transmembrane region" description="Helical" evidence="1">
    <location>
        <begin position="143"/>
        <end position="164"/>
    </location>
</feature>
<evidence type="ECO:0000313" key="3">
    <source>
        <dbReference type="Proteomes" id="UP000293162"/>
    </source>
</evidence>
<comment type="caution">
    <text evidence="2">The sequence shown here is derived from an EMBL/GenBank/DDBJ whole genome shotgun (WGS) entry which is preliminary data.</text>
</comment>
<dbReference type="AlphaFoldDB" id="A0A4Q5M5C4"/>
<protein>
    <recommendedName>
        <fullName evidence="4">DUF3592 domain-containing protein</fullName>
    </recommendedName>
</protein>
<keyword evidence="3" id="KW-1185">Reference proteome</keyword>
<feature type="transmembrane region" description="Helical" evidence="1">
    <location>
        <begin position="28"/>
        <end position="47"/>
    </location>
</feature>
<evidence type="ECO:0000256" key="1">
    <source>
        <dbReference type="SAM" id="Phobius"/>
    </source>
</evidence>
<gene>
    <name evidence="2" type="ORF">EWM59_00460</name>
</gene>
<feature type="transmembrane region" description="Helical" evidence="1">
    <location>
        <begin position="6"/>
        <end position="21"/>
    </location>
</feature>
<dbReference type="RefSeq" id="WP_130018975.1">
    <property type="nucleotide sequence ID" value="NZ_SEWF01000001.1"/>
</dbReference>
<organism evidence="2 3">
    <name type="scientific">Emticicia agri</name>
    <dbReference type="NCBI Taxonomy" id="2492393"/>
    <lineage>
        <taxon>Bacteria</taxon>
        <taxon>Pseudomonadati</taxon>
        <taxon>Bacteroidota</taxon>
        <taxon>Cytophagia</taxon>
        <taxon>Cytophagales</taxon>
        <taxon>Leadbetterellaceae</taxon>
        <taxon>Emticicia</taxon>
    </lineage>
</organism>
<evidence type="ECO:0008006" key="4">
    <source>
        <dbReference type="Google" id="ProtNLM"/>
    </source>
</evidence>